<keyword evidence="1" id="KW-0732">Signal</keyword>
<dbReference type="Gene3D" id="3.40.50.1820">
    <property type="entry name" value="alpha/beta hydrolase"/>
    <property type="match status" value="1"/>
</dbReference>
<feature type="chain" id="PRO_5011617729" description="Xaa-Pro dipeptidyl-peptidase-like domain-containing protein" evidence="1">
    <location>
        <begin position="21"/>
        <end position="474"/>
    </location>
</feature>
<dbReference type="Proteomes" id="UP000199310">
    <property type="component" value="Unassembled WGS sequence"/>
</dbReference>
<dbReference type="OrthoDB" id="9809549at2"/>
<reference evidence="4" key="1">
    <citation type="submission" date="2016-10" db="EMBL/GenBank/DDBJ databases">
        <authorList>
            <person name="Varghese N."/>
            <person name="Submissions S."/>
        </authorList>
    </citation>
    <scope>NUCLEOTIDE SEQUENCE [LARGE SCALE GENOMIC DNA]</scope>
    <source>
        <strain evidence="4">DSM 3695</strain>
    </source>
</reference>
<evidence type="ECO:0000259" key="2">
    <source>
        <dbReference type="Pfam" id="PF02129"/>
    </source>
</evidence>
<dbReference type="Pfam" id="PF02129">
    <property type="entry name" value="Peptidase_S15"/>
    <property type="match status" value="1"/>
</dbReference>
<evidence type="ECO:0000256" key="1">
    <source>
        <dbReference type="SAM" id="SignalP"/>
    </source>
</evidence>
<protein>
    <recommendedName>
        <fullName evidence="2">Xaa-Pro dipeptidyl-peptidase-like domain-containing protein</fullName>
    </recommendedName>
</protein>
<keyword evidence="4" id="KW-1185">Reference proteome</keyword>
<dbReference type="PANTHER" id="PTHR43265:SF1">
    <property type="entry name" value="ESTERASE ESTD"/>
    <property type="match status" value="1"/>
</dbReference>
<dbReference type="AlphaFoldDB" id="A0A1I0SAU9"/>
<dbReference type="EMBL" id="FOJG01000002">
    <property type="protein sequence ID" value="SEW53654.1"/>
    <property type="molecule type" value="Genomic_DNA"/>
</dbReference>
<gene>
    <name evidence="3" type="ORF">SAMN04488122_5618</name>
</gene>
<accession>A0A1I0SAU9</accession>
<organism evidence="3 4">
    <name type="scientific">Chitinophaga arvensicola</name>
    <dbReference type="NCBI Taxonomy" id="29529"/>
    <lineage>
        <taxon>Bacteria</taxon>
        <taxon>Pseudomonadati</taxon>
        <taxon>Bacteroidota</taxon>
        <taxon>Chitinophagia</taxon>
        <taxon>Chitinophagales</taxon>
        <taxon>Chitinophagaceae</taxon>
        <taxon>Chitinophaga</taxon>
    </lineage>
</organism>
<name>A0A1I0SAU9_9BACT</name>
<dbReference type="PANTHER" id="PTHR43265">
    <property type="entry name" value="ESTERASE ESTD"/>
    <property type="match status" value="1"/>
</dbReference>
<evidence type="ECO:0000313" key="4">
    <source>
        <dbReference type="Proteomes" id="UP000199310"/>
    </source>
</evidence>
<dbReference type="STRING" id="29529.SAMN04488122_5618"/>
<feature type="domain" description="Xaa-Pro dipeptidyl-peptidase-like" evidence="2">
    <location>
        <begin position="154"/>
        <end position="407"/>
    </location>
</feature>
<dbReference type="SUPFAM" id="SSF53474">
    <property type="entry name" value="alpha/beta-Hydrolases"/>
    <property type="match status" value="1"/>
</dbReference>
<dbReference type="InterPro" id="IPR000383">
    <property type="entry name" value="Xaa-Pro-like_dom"/>
</dbReference>
<dbReference type="RefSeq" id="WP_089900944.1">
    <property type="nucleotide sequence ID" value="NZ_FOJG01000002.1"/>
</dbReference>
<sequence length="474" mass="53024">MYRGFWVLIVSLLTGSVVMAQDNANIAGKWYGAFKLYYGDKYRVILELEKDGAGYKGKLLLPDLPESESLEMETVVYRKDTLLLRVDDVNFTYTGVWDPAVKKFRGVARIGNDDSQIELGRKEIALADIYKRPQEPKPPYPYYTEEVKFNNVKDSVSLGGTFTRPAANGKYPVVILLTGSGPQNRNEEMAGHKLFLVLADYFARNGIATLRYDDRGYGASTGDFESADIYDFSHDALTALGYLKTRKDIDPARIGFVGHSEGASVACIAAANNPAVDFVISMAGVGITGRELVDQQAAAKGRMTGKSDSLILADRQQLKPYWDLLASDRPIAEIRPEAEKMLREIYRNSSADVKKGQTEEELIRDANMTPETLTLLRYRPLTYLKQIKCPFMAINGTADIQVDANTNLKEIERALNENGNLLTTIRKFDGLNHLFQRCKTCDVSEYGELEQTIDPLVPEFMAHWILQLPPAADR</sequence>
<dbReference type="InterPro" id="IPR029058">
    <property type="entry name" value="AB_hydrolase_fold"/>
</dbReference>
<feature type="signal peptide" evidence="1">
    <location>
        <begin position="1"/>
        <end position="20"/>
    </location>
</feature>
<dbReference type="InterPro" id="IPR053145">
    <property type="entry name" value="AB_hydrolase_Est10"/>
</dbReference>
<dbReference type="GO" id="GO:0052689">
    <property type="term" value="F:carboxylic ester hydrolase activity"/>
    <property type="evidence" value="ECO:0007669"/>
    <property type="project" value="TreeGrafter"/>
</dbReference>
<evidence type="ECO:0000313" key="3">
    <source>
        <dbReference type="EMBL" id="SEW53654.1"/>
    </source>
</evidence>
<proteinExistence type="predicted"/>